<evidence type="ECO:0000313" key="2">
    <source>
        <dbReference type="EMBL" id="CAD7454848.1"/>
    </source>
</evidence>
<organism evidence="2">
    <name type="scientific">Timema tahoe</name>
    <dbReference type="NCBI Taxonomy" id="61484"/>
    <lineage>
        <taxon>Eukaryota</taxon>
        <taxon>Metazoa</taxon>
        <taxon>Ecdysozoa</taxon>
        <taxon>Arthropoda</taxon>
        <taxon>Hexapoda</taxon>
        <taxon>Insecta</taxon>
        <taxon>Pterygota</taxon>
        <taxon>Neoptera</taxon>
        <taxon>Polyneoptera</taxon>
        <taxon>Phasmatodea</taxon>
        <taxon>Timematodea</taxon>
        <taxon>Timematoidea</taxon>
        <taxon>Timematidae</taxon>
        <taxon>Timema</taxon>
    </lineage>
</organism>
<feature type="compositionally biased region" description="Polar residues" evidence="1">
    <location>
        <begin position="1"/>
        <end position="10"/>
    </location>
</feature>
<feature type="region of interest" description="Disordered" evidence="1">
    <location>
        <begin position="1"/>
        <end position="29"/>
    </location>
</feature>
<sequence length="134" mass="14906">MGNHLGNTALSRPDRDSNPNLPVISRRKKTLPRANHTLWRKFGGLIECVNDVTKRKKKRPGSRTFHMRVLASSSSSRAHHSSCPNISCVLAKQVYYGKKDGGKHPHTDKSVQVADKYSVGFSFLSPCTVSARFT</sequence>
<protein>
    <submittedName>
        <fullName evidence="2">Uncharacterized protein</fullName>
    </submittedName>
</protein>
<gene>
    <name evidence="2" type="ORF">TTEB3V08_LOCUS2941</name>
</gene>
<proteinExistence type="predicted"/>
<name>A0A7R9FJN6_9NEOP</name>
<dbReference type="EMBL" id="OE000733">
    <property type="protein sequence ID" value="CAD7454848.1"/>
    <property type="molecule type" value="Genomic_DNA"/>
</dbReference>
<dbReference type="AlphaFoldDB" id="A0A7R9FJN6"/>
<accession>A0A7R9FJN6</accession>
<evidence type="ECO:0000256" key="1">
    <source>
        <dbReference type="SAM" id="MobiDB-lite"/>
    </source>
</evidence>
<reference evidence="2" key="1">
    <citation type="submission" date="2020-11" db="EMBL/GenBank/DDBJ databases">
        <authorList>
            <person name="Tran Van P."/>
        </authorList>
    </citation>
    <scope>NUCLEOTIDE SEQUENCE</scope>
</reference>